<keyword evidence="4" id="KW-0819">tRNA processing</keyword>
<dbReference type="GO" id="GO:0160148">
    <property type="term" value="F:tRNA pseudouridine(55) synthase activity"/>
    <property type="evidence" value="ECO:0007669"/>
    <property type="project" value="UniProtKB-EC"/>
</dbReference>
<sequence>MAEEKAVEAHETAGANNEVLEGIFATEHLGPGNPRSRAPTYTHLHPSTPSKQPKLTPPSHLQAHEHLFRHPPPNPAIHFPNLHPLRPLLAHTHATRIANAQSNPQNPSSTTSTGTPEAKARPPPRPFHMGHAGTLDPLATGILLLALGRATKSLPSYLSGSKTYETVVLFGVATDSYDVTGSSAAVLWVESWGEEGGGVGEGWGRGTGGVGGEGGGG</sequence>
<dbReference type="EC" id="5.4.99.25" evidence="3"/>
<dbReference type="PANTHER" id="PTHR13767:SF2">
    <property type="entry name" value="PSEUDOURIDYLATE SYNTHASE TRUB1"/>
    <property type="match status" value="1"/>
</dbReference>
<evidence type="ECO:0000256" key="6">
    <source>
        <dbReference type="SAM" id="MobiDB-lite"/>
    </source>
</evidence>
<evidence type="ECO:0000313" key="8">
    <source>
        <dbReference type="EMBL" id="KAK3215403.1"/>
    </source>
</evidence>
<dbReference type="GO" id="GO:0005634">
    <property type="term" value="C:nucleus"/>
    <property type="evidence" value="ECO:0007669"/>
    <property type="project" value="TreeGrafter"/>
</dbReference>
<dbReference type="GO" id="GO:0003723">
    <property type="term" value="F:RNA binding"/>
    <property type="evidence" value="ECO:0007669"/>
    <property type="project" value="InterPro"/>
</dbReference>
<dbReference type="EMBL" id="WVTA01000003">
    <property type="protein sequence ID" value="KAK3215403.1"/>
    <property type="molecule type" value="Genomic_DNA"/>
</dbReference>
<reference evidence="8 9" key="1">
    <citation type="submission" date="2021-02" db="EMBL/GenBank/DDBJ databases">
        <title>Genome assembly of Pseudopithomyces chartarum.</title>
        <authorList>
            <person name="Jauregui R."/>
            <person name="Singh J."/>
            <person name="Voisey C."/>
        </authorList>
    </citation>
    <scope>NUCLEOTIDE SEQUENCE [LARGE SCALE GENOMIC DNA]</scope>
    <source>
        <strain evidence="8 9">AGR01</strain>
    </source>
</reference>
<dbReference type="GO" id="GO:0006400">
    <property type="term" value="P:tRNA modification"/>
    <property type="evidence" value="ECO:0007669"/>
    <property type="project" value="TreeGrafter"/>
</dbReference>
<dbReference type="InterPro" id="IPR020103">
    <property type="entry name" value="PsdUridine_synth_cat_dom_sf"/>
</dbReference>
<evidence type="ECO:0000256" key="3">
    <source>
        <dbReference type="ARBA" id="ARBA00012787"/>
    </source>
</evidence>
<comment type="catalytic activity">
    <reaction evidence="1">
        <text>a uridine in mRNA = a pseudouridine in mRNA</text>
        <dbReference type="Rhea" id="RHEA:56644"/>
        <dbReference type="Rhea" id="RHEA-COMP:14658"/>
        <dbReference type="Rhea" id="RHEA-COMP:14659"/>
        <dbReference type="ChEBI" id="CHEBI:65314"/>
        <dbReference type="ChEBI" id="CHEBI:65315"/>
    </reaction>
</comment>
<comment type="caution">
    <text evidence="8">The sequence shown here is derived from an EMBL/GenBank/DDBJ whole genome shotgun (WGS) entry which is preliminary data.</text>
</comment>
<proteinExistence type="inferred from homology"/>
<evidence type="ECO:0000313" key="9">
    <source>
        <dbReference type="Proteomes" id="UP001280581"/>
    </source>
</evidence>
<name>A0AAN6M414_9PLEO</name>
<feature type="region of interest" description="Disordered" evidence="6">
    <location>
        <begin position="99"/>
        <end position="129"/>
    </location>
</feature>
<keyword evidence="9" id="KW-1185">Reference proteome</keyword>
<gene>
    <name evidence="8" type="ORF">GRF29_19g3113007</name>
</gene>
<evidence type="ECO:0000259" key="7">
    <source>
        <dbReference type="Pfam" id="PF01509"/>
    </source>
</evidence>
<dbReference type="Pfam" id="PF01509">
    <property type="entry name" value="TruB_N"/>
    <property type="match status" value="1"/>
</dbReference>
<feature type="region of interest" description="Disordered" evidence="6">
    <location>
        <begin position="27"/>
        <end position="58"/>
    </location>
</feature>
<comment type="similarity">
    <text evidence="2">Belongs to the pseudouridine synthase TruB family.</text>
</comment>
<keyword evidence="5" id="KW-0413">Isomerase</keyword>
<dbReference type="InterPro" id="IPR014780">
    <property type="entry name" value="tRNA_psdUridine_synth_TruB"/>
</dbReference>
<evidence type="ECO:0000256" key="1">
    <source>
        <dbReference type="ARBA" id="ARBA00001166"/>
    </source>
</evidence>
<dbReference type="SUPFAM" id="SSF55120">
    <property type="entry name" value="Pseudouridine synthase"/>
    <property type="match status" value="1"/>
</dbReference>
<feature type="compositionally biased region" description="Low complexity" evidence="6">
    <location>
        <begin position="101"/>
        <end position="116"/>
    </location>
</feature>
<dbReference type="Proteomes" id="UP001280581">
    <property type="component" value="Unassembled WGS sequence"/>
</dbReference>
<evidence type="ECO:0000256" key="2">
    <source>
        <dbReference type="ARBA" id="ARBA00008999"/>
    </source>
</evidence>
<dbReference type="AlphaFoldDB" id="A0AAN6M414"/>
<protein>
    <recommendedName>
        <fullName evidence="3">tRNA pseudouridine(55) synthase</fullName>
        <ecNumber evidence="3">5.4.99.25</ecNumber>
    </recommendedName>
</protein>
<evidence type="ECO:0000256" key="5">
    <source>
        <dbReference type="ARBA" id="ARBA00023235"/>
    </source>
</evidence>
<feature type="domain" description="Pseudouridine synthase II N-terminal" evidence="7">
    <location>
        <begin position="128"/>
        <end position="183"/>
    </location>
</feature>
<dbReference type="GO" id="GO:1990481">
    <property type="term" value="P:mRNA pseudouridine synthesis"/>
    <property type="evidence" value="ECO:0007669"/>
    <property type="project" value="TreeGrafter"/>
</dbReference>
<dbReference type="Gene3D" id="3.30.2350.10">
    <property type="entry name" value="Pseudouridine synthase"/>
    <property type="match status" value="1"/>
</dbReference>
<dbReference type="InterPro" id="IPR002501">
    <property type="entry name" value="PsdUridine_synth_N"/>
</dbReference>
<dbReference type="PANTHER" id="PTHR13767">
    <property type="entry name" value="TRNA-PSEUDOURIDINE SYNTHASE"/>
    <property type="match status" value="1"/>
</dbReference>
<organism evidence="8 9">
    <name type="scientific">Pseudopithomyces chartarum</name>
    <dbReference type="NCBI Taxonomy" id="1892770"/>
    <lineage>
        <taxon>Eukaryota</taxon>
        <taxon>Fungi</taxon>
        <taxon>Dikarya</taxon>
        <taxon>Ascomycota</taxon>
        <taxon>Pezizomycotina</taxon>
        <taxon>Dothideomycetes</taxon>
        <taxon>Pleosporomycetidae</taxon>
        <taxon>Pleosporales</taxon>
        <taxon>Massarineae</taxon>
        <taxon>Didymosphaeriaceae</taxon>
        <taxon>Pseudopithomyces</taxon>
    </lineage>
</organism>
<accession>A0AAN6M414</accession>
<evidence type="ECO:0000256" key="4">
    <source>
        <dbReference type="ARBA" id="ARBA00022694"/>
    </source>
</evidence>
<feature type="region of interest" description="Disordered" evidence="6">
    <location>
        <begin position="197"/>
        <end position="217"/>
    </location>
</feature>